<dbReference type="Pfam" id="PF00085">
    <property type="entry name" value="Thioredoxin"/>
    <property type="match status" value="1"/>
</dbReference>
<dbReference type="SUPFAM" id="SSF52833">
    <property type="entry name" value="Thioredoxin-like"/>
    <property type="match status" value="1"/>
</dbReference>
<accession>A0ABW0EA59</accession>
<dbReference type="InterPro" id="IPR036249">
    <property type="entry name" value="Thioredoxin-like_sf"/>
</dbReference>
<sequence length="105" mass="12014">MPIKNATDKELRKLIFENPKVSVKFTKTDCPICERMSKTYLKLSDQARYKDIIFLLMDASENPVSSQEVHLTGTPFFAIYKNGVLATCNLISNENELEELLNELL</sequence>
<dbReference type="EMBL" id="JBHSKT010000006">
    <property type="protein sequence ID" value="MFC5271277.1"/>
    <property type="molecule type" value="Genomic_DNA"/>
</dbReference>
<dbReference type="Gene3D" id="3.40.30.10">
    <property type="entry name" value="Glutaredoxin"/>
    <property type="match status" value="1"/>
</dbReference>
<dbReference type="RefSeq" id="WP_378017644.1">
    <property type="nucleotide sequence ID" value="NZ_JBHSKT010000006.1"/>
</dbReference>
<feature type="domain" description="Thioredoxin" evidence="1">
    <location>
        <begin position="1"/>
        <end position="105"/>
    </location>
</feature>
<evidence type="ECO:0000313" key="3">
    <source>
        <dbReference type="Proteomes" id="UP001596161"/>
    </source>
</evidence>
<protein>
    <submittedName>
        <fullName evidence="2">Thioredoxin family protein</fullName>
    </submittedName>
</protein>
<name>A0ABW0EA59_9BACT</name>
<gene>
    <name evidence="2" type="ORF">ACFPIB_11695</name>
</gene>
<reference evidence="3" key="1">
    <citation type="journal article" date="2019" name="Int. J. Syst. Evol. Microbiol.">
        <title>The Global Catalogue of Microorganisms (GCM) 10K type strain sequencing project: providing services to taxonomists for standard genome sequencing and annotation.</title>
        <authorList>
            <consortium name="The Broad Institute Genomics Platform"/>
            <consortium name="The Broad Institute Genome Sequencing Center for Infectious Disease"/>
            <person name="Wu L."/>
            <person name="Ma J."/>
        </authorList>
    </citation>
    <scope>NUCLEOTIDE SEQUENCE [LARGE SCALE GENOMIC DNA]</scope>
    <source>
        <strain evidence="3">KACC 12602</strain>
    </source>
</reference>
<keyword evidence="3" id="KW-1185">Reference proteome</keyword>
<organism evidence="2 3">
    <name type="scientific">Adhaeribacter terreus</name>
    <dbReference type="NCBI Taxonomy" id="529703"/>
    <lineage>
        <taxon>Bacteria</taxon>
        <taxon>Pseudomonadati</taxon>
        <taxon>Bacteroidota</taxon>
        <taxon>Cytophagia</taxon>
        <taxon>Cytophagales</taxon>
        <taxon>Hymenobacteraceae</taxon>
        <taxon>Adhaeribacter</taxon>
    </lineage>
</organism>
<evidence type="ECO:0000259" key="1">
    <source>
        <dbReference type="PROSITE" id="PS51352"/>
    </source>
</evidence>
<dbReference type="InterPro" id="IPR013766">
    <property type="entry name" value="Thioredoxin_domain"/>
</dbReference>
<dbReference type="Proteomes" id="UP001596161">
    <property type="component" value="Unassembled WGS sequence"/>
</dbReference>
<dbReference type="CDD" id="cd02947">
    <property type="entry name" value="TRX_family"/>
    <property type="match status" value="1"/>
</dbReference>
<comment type="caution">
    <text evidence="2">The sequence shown here is derived from an EMBL/GenBank/DDBJ whole genome shotgun (WGS) entry which is preliminary data.</text>
</comment>
<proteinExistence type="predicted"/>
<dbReference type="PROSITE" id="PS51352">
    <property type="entry name" value="THIOREDOXIN_2"/>
    <property type="match status" value="1"/>
</dbReference>
<evidence type="ECO:0000313" key="2">
    <source>
        <dbReference type="EMBL" id="MFC5271277.1"/>
    </source>
</evidence>